<evidence type="ECO:0000313" key="4">
    <source>
        <dbReference type="EMBL" id="CAF1569965.1"/>
    </source>
</evidence>
<dbReference type="EMBL" id="CAJNOH010002473">
    <property type="protein sequence ID" value="CAF1295253.1"/>
    <property type="molecule type" value="Genomic_DNA"/>
</dbReference>
<sequence length="852" mass="98547">MSTNSSIHFSSIKCPSLQSTPNSSTNYTSDSIKLLLKNDNENYKIIPNQSKRVSAAFWKEMDMGFPAKKVHDKDEFIAIPGFVSCSKCFDTYRYVDSSTTHIKSHKCLNSLPSNQTSLDDHFRPKSLGPPNEQRTIPITKAVAKRKEEMKKVCARWIAHSMRSFTIVQDPGFKAVVDECLKIGREFRGDTVLSSDDIISCDRTIKNEIKKLATNERLLLKDRLLGALEYGGLCISPDICEFTFKKKSGDNIMKLLRKELISFGLENSLNDIVFVTDRGSNFVKGLDGFTVLFCTAHRLNNILKLTFYQNFSKEKGSDRSKTTTTIIERTEKTPNKTTTTKTTIQASPEIHSEVEITDDEDNYDTNESETDDDIDYSSVTISSLPPSAKEILNTIHYCKALVKYTKKSNLNRLIQTEKEEDYSPTADENKDRQQSVKSTTLHQSSVVRWLSFYDLLSSIEKAYHPLKNILNEKKESSRIEKINMSIVAQLIRFLEPWRYVMKEIQLSNSPSLFLTLPCVGYLKQEIKRLERTMRGGMTFFAKRSLQLLESMFKIDNMHVMGTFLHPNYKQLRYATQIQIIDCYNACRSAIPPSSATMHTYDNNCVIEPLTKKPKLFLELLMDDVNPITIPQTKDEIDTYIDWQLKSNEIYQNPLIFWQQNESIFPNLSKLARKIFAVPYKMISTFESLPNEILFIIFCNITWSDLLICFWPLNKRLDILMCSVFSRINKKQNNGLVFIEPDLSFKKCYSTLLPLIYQLSFSSSIRRIHFDRTNLSSCDLIYEWLFDNKKKTLRFSNVKSLILTRCLLVKPLIHILPFLIKHQLDELRLIFDKHMIKHLRYSNDLSRMEFEGDN</sequence>
<dbReference type="GO" id="GO:0005634">
    <property type="term" value="C:nucleus"/>
    <property type="evidence" value="ECO:0007669"/>
    <property type="project" value="TreeGrafter"/>
</dbReference>
<dbReference type="AlphaFoldDB" id="A0A815D916"/>
<reference evidence="3" key="1">
    <citation type="submission" date="2021-02" db="EMBL/GenBank/DDBJ databases">
        <authorList>
            <person name="Nowell W R."/>
        </authorList>
    </citation>
    <scope>NUCLEOTIDE SEQUENCE</scope>
</reference>
<dbReference type="Gene3D" id="1.10.10.1070">
    <property type="entry name" value="Zinc finger, BED domain-containing"/>
    <property type="match status" value="1"/>
</dbReference>
<dbReference type="GO" id="GO:0046983">
    <property type="term" value="F:protein dimerization activity"/>
    <property type="evidence" value="ECO:0007669"/>
    <property type="project" value="InterPro"/>
</dbReference>
<feature type="region of interest" description="Disordered" evidence="1">
    <location>
        <begin position="1"/>
        <end position="25"/>
    </location>
</feature>
<dbReference type="EMBL" id="CAJNOL010003654">
    <property type="protein sequence ID" value="CAF1569965.1"/>
    <property type="molecule type" value="Genomic_DNA"/>
</dbReference>
<proteinExistence type="predicted"/>
<evidence type="ECO:0000256" key="1">
    <source>
        <dbReference type="SAM" id="MobiDB-lite"/>
    </source>
</evidence>
<dbReference type="PANTHER" id="PTHR46169">
    <property type="entry name" value="DNA REPLICATION-RELATED ELEMENT FACTOR, ISOFORM A"/>
    <property type="match status" value="1"/>
</dbReference>
<dbReference type="Pfam" id="PF10683">
    <property type="entry name" value="DBD_Tnp_Hermes"/>
    <property type="match status" value="1"/>
</dbReference>
<feature type="compositionally biased region" description="Polar residues" evidence="1">
    <location>
        <begin position="16"/>
        <end position="25"/>
    </location>
</feature>
<dbReference type="InterPro" id="IPR008906">
    <property type="entry name" value="HATC_C_dom"/>
</dbReference>
<dbReference type="Proteomes" id="UP000663854">
    <property type="component" value="Unassembled WGS sequence"/>
</dbReference>
<evidence type="ECO:0000313" key="3">
    <source>
        <dbReference type="EMBL" id="CAF1295253.1"/>
    </source>
</evidence>
<accession>A0A815D916</accession>
<dbReference type="SUPFAM" id="SSF53098">
    <property type="entry name" value="Ribonuclease H-like"/>
    <property type="match status" value="1"/>
</dbReference>
<comment type="caution">
    <text evidence="3">The sequence shown here is derived from an EMBL/GenBank/DDBJ whole genome shotgun (WGS) entry which is preliminary data.</text>
</comment>
<protein>
    <recommendedName>
        <fullName evidence="2">C2H2-type domain-containing protein</fullName>
    </recommendedName>
</protein>
<evidence type="ECO:0000313" key="6">
    <source>
        <dbReference type="Proteomes" id="UP000663870"/>
    </source>
</evidence>
<dbReference type="InterPro" id="IPR052717">
    <property type="entry name" value="Vacuolar_transposase_reg"/>
</dbReference>
<dbReference type="Pfam" id="PF05699">
    <property type="entry name" value="Dimer_Tnp_hAT"/>
    <property type="match status" value="1"/>
</dbReference>
<dbReference type="InterPro" id="IPR018473">
    <property type="entry name" value="Hermes_transposase_DNA-db"/>
</dbReference>
<feature type="domain" description="C2H2-type" evidence="2">
    <location>
        <begin position="85"/>
        <end position="105"/>
    </location>
</feature>
<gene>
    <name evidence="4" type="ORF">JXQ802_LOCUS45112</name>
    <name evidence="3" type="ORF">PYM288_LOCUS29614</name>
</gene>
<dbReference type="InterPro" id="IPR013087">
    <property type="entry name" value="Znf_C2H2_type"/>
</dbReference>
<name>A0A815D916_9BILA</name>
<dbReference type="PANTHER" id="PTHR46169:SF29">
    <property type="entry name" value="DNA REPLICATION-RELATED ELEMENT FACTOR, ISOFORM A"/>
    <property type="match status" value="1"/>
</dbReference>
<dbReference type="InterPro" id="IPR012337">
    <property type="entry name" value="RNaseH-like_sf"/>
</dbReference>
<dbReference type="SUPFAM" id="SSF140996">
    <property type="entry name" value="Hermes dimerisation domain"/>
    <property type="match status" value="1"/>
</dbReference>
<dbReference type="GO" id="GO:0006357">
    <property type="term" value="P:regulation of transcription by RNA polymerase II"/>
    <property type="evidence" value="ECO:0007669"/>
    <property type="project" value="TreeGrafter"/>
</dbReference>
<evidence type="ECO:0000313" key="5">
    <source>
        <dbReference type="Proteomes" id="UP000663854"/>
    </source>
</evidence>
<dbReference type="Proteomes" id="UP000663870">
    <property type="component" value="Unassembled WGS sequence"/>
</dbReference>
<dbReference type="PROSITE" id="PS00028">
    <property type="entry name" value="ZINC_FINGER_C2H2_1"/>
    <property type="match status" value="1"/>
</dbReference>
<keyword evidence="6" id="KW-1185">Reference proteome</keyword>
<organism evidence="3 5">
    <name type="scientific">Rotaria sordida</name>
    <dbReference type="NCBI Taxonomy" id="392033"/>
    <lineage>
        <taxon>Eukaryota</taxon>
        <taxon>Metazoa</taxon>
        <taxon>Spiralia</taxon>
        <taxon>Gnathifera</taxon>
        <taxon>Rotifera</taxon>
        <taxon>Eurotatoria</taxon>
        <taxon>Bdelloidea</taxon>
        <taxon>Philodinida</taxon>
        <taxon>Philodinidae</taxon>
        <taxon>Rotaria</taxon>
    </lineage>
</organism>
<evidence type="ECO:0000259" key="2">
    <source>
        <dbReference type="PROSITE" id="PS00028"/>
    </source>
</evidence>